<dbReference type="SUPFAM" id="SSF48498">
    <property type="entry name" value="Tetracyclin repressor-like, C-terminal domain"/>
    <property type="match status" value="1"/>
</dbReference>
<dbReference type="GO" id="GO:0003700">
    <property type="term" value="F:DNA-binding transcription factor activity"/>
    <property type="evidence" value="ECO:0007669"/>
    <property type="project" value="TreeGrafter"/>
</dbReference>
<protein>
    <submittedName>
        <fullName evidence="6">AcrR family transcriptional regulator</fullName>
    </submittedName>
</protein>
<dbReference type="EMBL" id="JACBZY010000001">
    <property type="protein sequence ID" value="NYG98512.1"/>
    <property type="molecule type" value="Genomic_DNA"/>
</dbReference>
<comment type="caution">
    <text evidence="6">The sequence shown here is derived from an EMBL/GenBank/DDBJ whole genome shotgun (WGS) entry which is preliminary data.</text>
</comment>
<dbReference type="PANTHER" id="PTHR30055">
    <property type="entry name" value="HTH-TYPE TRANSCRIPTIONAL REGULATOR RUTR"/>
    <property type="match status" value="1"/>
</dbReference>
<keyword evidence="7" id="KW-1185">Reference proteome</keyword>
<evidence type="ECO:0000313" key="7">
    <source>
        <dbReference type="Proteomes" id="UP000553888"/>
    </source>
</evidence>
<dbReference type="RefSeq" id="WP_179566029.1">
    <property type="nucleotide sequence ID" value="NZ_JACBZY010000001.1"/>
</dbReference>
<proteinExistence type="predicted"/>
<feature type="domain" description="HTH tetR-type" evidence="5">
    <location>
        <begin position="6"/>
        <end position="66"/>
    </location>
</feature>
<dbReference type="Pfam" id="PF00440">
    <property type="entry name" value="TetR_N"/>
    <property type="match status" value="1"/>
</dbReference>
<dbReference type="AlphaFoldDB" id="A0A852Y9H3"/>
<dbReference type="InterPro" id="IPR001647">
    <property type="entry name" value="HTH_TetR"/>
</dbReference>
<name>A0A852Y9H3_9MICO</name>
<dbReference type="GO" id="GO:0000976">
    <property type="term" value="F:transcription cis-regulatory region binding"/>
    <property type="evidence" value="ECO:0007669"/>
    <property type="project" value="TreeGrafter"/>
</dbReference>
<keyword evidence="1" id="KW-0805">Transcription regulation</keyword>
<dbReference type="InterPro" id="IPR050109">
    <property type="entry name" value="HTH-type_TetR-like_transc_reg"/>
</dbReference>
<keyword evidence="3" id="KW-0804">Transcription</keyword>
<dbReference type="InterPro" id="IPR036271">
    <property type="entry name" value="Tet_transcr_reg_TetR-rel_C_sf"/>
</dbReference>
<gene>
    <name evidence="6" type="ORF">BJ979_001138</name>
</gene>
<dbReference type="PROSITE" id="PS50977">
    <property type="entry name" value="HTH_TETR_2"/>
    <property type="match status" value="1"/>
</dbReference>
<evidence type="ECO:0000259" key="5">
    <source>
        <dbReference type="PROSITE" id="PS50977"/>
    </source>
</evidence>
<dbReference type="InterPro" id="IPR009057">
    <property type="entry name" value="Homeodomain-like_sf"/>
</dbReference>
<organism evidence="6 7">
    <name type="scientific">Schumannella luteola</name>
    <dbReference type="NCBI Taxonomy" id="472059"/>
    <lineage>
        <taxon>Bacteria</taxon>
        <taxon>Bacillati</taxon>
        <taxon>Actinomycetota</taxon>
        <taxon>Actinomycetes</taxon>
        <taxon>Micrococcales</taxon>
        <taxon>Microbacteriaceae</taxon>
        <taxon>Schumannella</taxon>
    </lineage>
</organism>
<dbReference type="Gene3D" id="1.10.10.60">
    <property type="entry name" value="Homeodomain-like"/>
    <property type="match status" value="1"/>
</dbReference>
<evidence type="ECO:0000256" key="1">
    <source>
        <dbReference type="ARBA" id="ARBA00023015"/>
    </source>
</evidence>
<keyword evidence="2 4" id="KW-0238">DNA-binding</keyword>
<reference evidence="6 7" key="1">
    <citation type="submission" date="2020-07" db="EMBL/GenBank/DDBJ databases">
        <title>Sequencing the genomes of 1000 actinobacteria strains.</title>
        <authorList>
            <person name="Klenk H.-P."/>
        </authorList>
    </citation>
    <scope>NUCLEOTIDE SEQUENCE [LARGE SCALE GENOMIC DNA]</scope>
    <source>
        <strain evidence="6 7">DSM 23141</strain>
    </source>
</reference>
<evidence type="ECO:0000256" key="4">
    <source>
        <dbReference type="PROSITE-ProRule" id="PRU00335"/>
    </source>
</evidence>
<accession>A0A852Y9H3</accession>
<dbReference type="InterPro" id="IPR025996">
    <property type="entry name" value="MT1864/Rv1816-like_C"/>
</dbReference>
<evidence type="ECO:0000256" key="3">
    <source>
        <dbReference type="ARBA" id="ARBA00023163"/>
    </source>
</evidence>
<evidence type="ECO:0000256" key="2">
    <source>
        <dbReference type="ARBA" id="ARBA00023125"/>
    </source>
</evidence>
<dbReference type="PRINTS" id="PR00455">
    <property type="entry name" value="HTHTETR"/>
</dbReference>
<dbReference type="Pfam" id="PF13305">
    <property type="entry name" value="TetR_C_33"/>
    <property type="match status" value="1"/>
</dbReference>
<dbReference type="SUPFAM" id="SSF46689">
    <property type="entry name" value="Homeodomain-like"/>
    <property type="match status" value="1"/>
</dbReference>
<dbReference type="PANTHER" id="PTHR30055:SF239">
    <property type="entry name" value="TRANSCRIPTIONAL REGULATORY PROTEIN"/>
    <property type="match status" value="1"/>
</dbReference>
<sequence length="187" mass="19465">MPTPPKTGIDQVVAAARALLESGGPDAVTMSAVAERVGVRSPSLYKHVRDRRALLAAVVAATVDELNDRVEAAADPADATRSIRRQLDALRTFALANPQGYGLVFGVAEGVPRPTPDDLERSLAPLLAATAALVGAAHALDAARFLTAWANGYLTMRLSDSLQMGGDLDAAWDWGVERAVAAVSPGA</sequence>
<feature type="DNA-binding region" description="H-T-H motif" evidence="4">
    <location>
        <begin position="29"/>
        <end position="48"/>
    </location>
</feature>
<dbReference type="Proteomes" id="UP000553888">
    <property type="component" value="Unassembled WGS sequence"/>
</dbReference>
<dbReference type="Gene3D" id="1.10.357.10">
    <property type="entry name" value="Tetracycline Repressor, domain 2"/>
    <property type="match status" value="1"/>
</dbReference>
<evidence type="ECO:0000313" key="6">
    <source>
        <dbReference type="EMBL" id="NYG98512.1"/>
    </source>
</evidence>